<evidence type="ECO:0000313" key="1">
    <source>
        <dbReference type="EMBL" id="KAI7984374.1"/>
    </source>
</evidence>
<dbReference type="EMBL" id="CM045768">
    <property type="protein sequence ID" value="KAI7984374.1"/>
    <property type="molecule type" value="Genomic_DNA"/>
</dbReference>
<protein>
    <submittedName>
        <fullName evidence="1">AP2/ERF and B3 domain-containing transcription factor RAV1</fullName>
    </submittedName>
</protein>
<gene>
    <name evidence="1" type="ORF">LOK49_LG15G00872</name>
</gene>
<dbReference type="Proteomes" id="UP001060215">
    <property type="component" value="Chromosome 11"/>
</dbReference>
<evidence type="ECO:0000313" key="2">
    <source>
        <dbReference type="Proteomes" id="UP001060215"/>
    </source>
</evidence>
<reference evidence="1 2" key="1">
    <citation type="journal article" date="2022" name="Plant J.">
        <title>Chromosome-level genome of Camellia lanceoleosa provides a valuable resource for understanding genome evolution and self-incompatibility.</title>
        <authorList>
            <person name="Gong W."/>
            <person name="Xiao S."/>
            <person name="Wang L."/>
            <person name="Liao Z."/>
            <person name="Chang Y."/>
            <person name="Mo W."/>
            <person name="Hu G."/>
            <person name="Li W."/>
            <person name="Zhao G."/>
            <person name="Zhu H."/>
            <person name="Hu X."/>
            <person name="Ji K."/>
            <person name="Xiang X."/>
            <person name="Song Q."/>
            <person name="Yuan D."/>
            <person name="Jin S."/>
            <person name="Zhang L."/>
        </authorList>
    </citation>
    <scope>NUCLEOTIDE SEQUENCE [LARGE SCALE GENOMIC DNA]</scope>
    <source>
        <strain evidence="1">SQ_2022a</strain>
    </source>
</reference>
<sequence length="554" mass="62762">MSQSRETGKAFDDEDYSFPVDIYPDYFPDEGNAKEKAKQVSEDRNSLSSTPLETGSETEEFGKMTTKPSREGNVDLPFDKLTIHDDEMMKISHNKSGGGSCSSESASQINEYTMTKTTRVGEFQREVHYMFQMELTQSDVESGSLSIPFQTAELHFPSTNYTPIVICDNRNDNWYMTLTYNAGESSALKFFVIAIGWKGLVDCHGLKATDVIRFYKPIPRLHDKHYLIDFVKAQGNVVSPSKNSSMKQGCDEAGQDVILQSKFGGGSCSSERAKQELQDTDDEFDSSVFLFELELGQSDVEQGMLYIPKQTAAKHFPCASTVIPIYEVQIEIFDTQNQNWNMALVYICSFGASFIARGWHRFVIRHNLEAMDVICFYRPLSRLHEWHFLLQHVKRGEAKKDNPPEFNPENFLFELQLTPPSSFVLIIPKEDVINHFPAIEIPRGRTLHFTDAQNKDWSMTIFFADLHDAYMVVGGWEGFVNKHRLQDMDAIRYYKPVRPLHEGHFLIECVKREDDAYETISQSGQLGGAENEGDGGDSWGDRASSASHAGPSPH</sequence>
<comment type="caution">
    <text evidence="1">The sequence shown here is derived from an EMBL/GenBank/DDBJ whole genome shotgun (WGS) entry which is preliminary data.</text>
</comment>
<organism evidence="1 2">
    <name type="scientific">Camellia lanceoleosa</name>
    <dbReference type="NCBI Taxonomy" id="1840588"/>
    <lineage>
        <taxon>Eukaryota</taxon>
        <taxon>Viridiplantae</taxon>
        <taxon>Streptophyta</taxon>
        <taxon>Embryophyta</taxon>
        <taxon>Tracheophyta</taxon>
        <taxon>Spermatophyta</taxon>
        <taxon>Magnoliopsida</taxon>
        <taxon>eudicotyledons</taxon>
        <taxon>Gunneridae</taxon>
        <taxon>Pentapetalae</taxon>
        <taxon>asterids</taxon>
        <taxon>Ericales</taxon>
        <taxon>Theaceae</taxon>
        <taxon>Camellia</taxon>
    </lineage>
</organism>
<keyword evidence="2" id="KW-1185">Reference proteome</keyword>
<accession>A0ACC0F7C5</accession>
<name>A0ACC0F7C5_9ERIC</name>
<proteinExistence type="predicted"/>